<dbReference type="AlphaFoldDB" id="A0A8T2K9W4"/>
<name>A0A8T2K9W4_9PIPI</name>
<evidence type="ECO:0000256" key="1">
    <source>
        <dbReference type="SAM" id="Phobius"/>
    </source>
</evidence>
<keyword evidence="3" id="KW-1185">Reference proteome</keyword>
<keyword evidence="1" id="KW-0472">Membrane</keyword>
<evidence type="ECO:0000313" key="3">
    <source>
        <dbReference type="Proteomes" id="UP000812440"/>
    </source>
</evidence>
<keyword evidence="1" id="KW-1133">Transmembrane helix</keyword>
<sequence length="83" mass="9403">MMYGESYVRDTVLHLSLSSFDNDFSGIIVCFHALHCIFTASFSNFFYRKVMLYISVIATQTGCLCLLCLYLNTSSIFTGLFSI</sequence>
<feature type="transmembrane region" description="Helical" evidence="1">
    <location>
        <begin position="24"/>
        <end position="43"/>
    </location>
</feature>
<organism evidence="2 3">
    <name type="scientific">Hymenochirus boettgeri</name>
    <name type="common">Congo dwarf clawed frog</name>
    <dbReference type="NCBI Taxonomy" id="247094"/>
    <lineage>
        <taxon>Eukaryota</taxon>
        <taxon>Metazoa</taxon>
        <taxon>Chordata</taxon>
        <taxon>Craniata</taxon>
        <taxon>Vertebrata</taxon>
        <taxon>Euteleostomi</taxon>
        <taxon>Amphibia</taxon>
        <taxon>Batrachia</taxon>
        <taxon>Anura</taxon>
        <taxon>Pipoidea</taxon>
        <taxon>Pipidae</taxon>
        <taxon>Pipinae</taxon>
        <taxon>Hymenochirus</taxon>
    </lineage>
</organism>
<feature type="transmembrane region" description="Helical" evidence="1">
    <location>
        <begin position="50"/>
        <end position="72"/>
    </location>
</feature>
<dbReference type="Proteomes" id="UP000812440">
    <property type="component" value="Chromosome 2"/>
</dbReference>
<proteinExistence type="predicted"/>
<comment type="caution">
    <text evidence="2">The sequence shown here is derived from an EMBL/GenBank/DDBJ whole genome shotgun (WGS) entry which is preliminary data.</text>
</comment>
<reference evidence="2" key="1">
    <citation type="thesis" date="2020" institute="ProQuest LLC" country="789 East Eisenhower Parkway, Ann Arbor, MI, USA">
        <title>Comparative Genomics and Chromosome Evolution.</title>
        <authorList>
            <person name="Mudd A.B."/>
        </authorList>
    </citation>
    <scope>NUCLEOTIDE SEQUENCE</scope>
    <source>
        <strain evidence="2">Female2</strain>
        <tissue evidence="2">Blood</tissue>
    </source>
</reference>
<gene>
    <name evidence="2" type="ORF">GDO86_003503</name>
</gene>
<protein>
    <submittedName>
        <fullName evidence="2">Uncharacterized protein</fullName>
    </submittedName>
</protein>
<accession>A0A8T2K9W4</accession>
<dbReference type="EMBL" id="JAACNH010000002">
    <property type="protein sequence ID" value="KAG8451306.1"/>
    <property type="molecule type" value="Genomic_DNA"/>
</dbReference>
<keyword evidence="1" id="KW-0812">Transmembrane</keyword>
<evidence type="ECO:0000313" key="2">
    <source>
        <dbReference type="EMBL" id="KAG8451306.1"/>
    </source>
</evidence>